<evidence type="ECO:0000313" key="3">
    <source>
        <dbReference type="Proteomes" id="UP000198856"/>
    </source>
</evidence>
<feature type="compositionally biased region" description="Polar residues" evidence="1">
    <location>
        <begin position="1"/>
        <end position="17"/>
    </location>
</feature>
<name>A0A1G8ZDC5_9EURY</name>
<sequence>MSIEPKSTTGGIENSNDLPHAPFELVESGRATKRAQHVVATIENDPQLVSDRIAAYISGEVNAEGVRHTDWSQILRYSGGRLVTLSETATGHWSSDGALASASTTPLALLVARQQQATTQSGCAKK</sequence>
<gene>
    <name evidence="2" type="ORF">SAMN05216226_12019</name>
</gene>
<protein>
    <submittedName>
        <fullName evidence="2">Uncharacterized protein</fullName>
    </submittedName>
</protein>
<evidence type="ECO:0000256" key="1">
    <source>
        <dbReference type="SAM" id="MobiDB-lite"/>
    </source>
</evidence>
<organism evidence="2 3">
    <name type="scientific">Halovenus aranensis</name>
    <dbReference type="NCBI Taxonomy" id="890420"/>
    <lineage>
        <taxon>Archaea</taxon>
        <taxon>Methanobacteriati</taxon>
        <taxon>Methanobacteriota</taxon>
        <taxon>Stenosarchaea group</taxon>
        <taxon>Halobacteria</taxon>
        <taxon>Halobacteriales</taxon>
        <taxon>Haloarculaceae</taxon>
        <taxon>Halovenus</taxon>
    </lineage>
</organism>
<keyword evidence="3" id="KW-1185">Reference proteome</keyword>
<feature type="region of interest" description="Disordered" evidence="1">
    <location>
        <begin position="1"/>
        <end position="22"/>
    </location>
</feature>
<dbReference type="Proteomes" id="UP000198856">
    <property type="component" value="Unassembled WGS sequence"/>
</dbReference>
<proteinExistence type="predicted"/>
<dbReference type="RefSeq" id="WP_092704634.1">
    <property type="nucleotide sequence ID" value="NZ_FNFC01000020.1"/>
</dbReference>
<evidence type="ECO:0000313" key="2">
    <source>
        <dbReference type="EMBL" id="SDK12405.1"/>
    </source>
</evidence>
<reference evidence="2 3" key="1">
    <citation type="submission" date="2016-10" db="EMBL/GenBank/DDBJ databases">
        <authorList>
            <person name="de Groot N.N."/>
        </authorList>
    </citation>
    <scope>NUCLEOTIDE SEQUENCE [LARGE SCALE GENOMIC DNA]</scope>
    <source>
        <strain evidence="2 3">IBRC-M10015</strain>
    </source>
</reference>
<dbReference type="EMBL" id="FNFC01000020">
    <property type="protein sequence ID" value="SDK12405.1"/>
    <property type="molecule type" value="Genomic_DNA"/>
</dbReference>
<dbReference type="AlphaFoldDB" id="A0A1G8ZDC5"/>
<accession>A0A1G8ZDC5</accession>